<dbReference type="AlphaFoldDB" id="F9UK36"/>
<keyword evidence="1" id="KW-0472">Membrane</keyword>
<dbReference type="RefSeq" id="WP_006608654.1">
    <property type="nucleotide sequence ID" value="NZ_AFXA01000011.1"/>
</dbReference>
<protein>
    <submittedName>
        <fullName evidence="2">Uncharacterized protein</fullName>
    </submittedName>
</protein>
<dbReference type="STRING" id="1037410.MCSF7_01236"/>
<evidence type="ECO:0000256" key="1">
    <source>
        <dbReference type="SAM" id="Phobius"/>
    </source>
</evidence>
<accession>F9UK36</accession>
<sequence>MESIIENLKNKIKKDQKKLKLYNFWERILSILITILNIVVISIAIYTLAYLFKIRETNKSDSVFVIIFILVFFMVSSFFLNIFLEIYKTNSRYREYKKIKNTLYYLTTKYKSKLISEDDLEHFADLLWTKATTKKKIIIKDIIIDQLKKGN</sequence>
<reference evidence="2 3" key="1">
    <citation type="journal article" date="2013" name="Genome Announc.">
        <title>Genome Sequence of Mycoplasma columbinum Strain SF7.</title>
        <authorList>
            <person name="Guo Z."/>
            <person name="Xu X."/>
            <person name="Zheng Q."/>
            <person name="Li T."/>
            <person name="Kuang S."/>
            <person name="Zhang Z."/>
            <person name="Chen Y."/>
            <person name="Lu X."/>
            <person name="Zhou R."/>
            <person name="Bi D."/>
            <person name="Jin H."/>
        </authorList>
    </citation>
    <scope>NUCLEOTIDE SEQUENCE [LARGE SCALE GENOMIC DNA]</scope>
    <source>
        <strain evidence="2 3">SF7</strain>
    </source>
</reference>
<keyword evidence="1" id="KW-0812">Transmembrane</keyword>
<evidence type="ECO:0000313" key="3">
    <source>
        <dbReference type="Proteomes" id="UP000004978"/>
    </source>
</evidence>
<organism evidence="2 3">
    <name type="scientific">Mycoplasmopsis columbina SF7</name>
    <dbReference type="NCBI Taxonomy" id="1037410"/>
    <lineage>
        <taxon>Bacteria</taxon>
        <taxon>Bacillati</taxon>
        <taxon>Mycoplasmatota</taxon>
        <taxon>Mycoplasmoidales</taxon>
        <taxon>Metamycoplasmataceae</taxon>
        <taxon>Mycoplasmopsis</taxon>
    </lineage>
</organism>
<comment type="caution">
    <text evidence="2">The sequence shown here is derived from an EMBL/GenBank/DDBJ whole genome shotgun (WGS) entry which is preliminary data.</text>
</comment>
<dbReference type="Proteomes" id="UP000004978">
    <property type="component" value="Unassembled WGS sequence"/>
</dbReference>
<dbReference type="EMBL" id="AFXA01000011">
    <property type="protein sequence ID" value="EGV00041.1"/>
    <property type="molecule type" value="Genomic_DNA"/>
</dbReference>
<name>F9UK36_9BACT</name>
<dbReference type="eggNOG" id="ENOG5030TKX">
    <property type="taxonomic scope" value="Bacteria"/>
</dbReference>
<feature type="transmembrane region" description="Helical" evidence="1">
    <location>
        <begin position="28"/>
        <end position="51"/>
    </location>
</feature>
<evidence type="ECO:0000313" key="2">
    <source>
        <dbReference type="EMBL" id="EGV00041.1"/>
    </source>
</evidence>
<gene>
    <name evidence="2" type="ORF">MCSF7_01236</name>
</gene>
<keyword evidence="1" id="KW-1133">Transmembrane helix</keyword>
<feature type="transmembrane region" description="Helical" evidence="1">
    <location>
        <begin position="63"/>
        <end position="84"/>
    </location>
</feature>
<proteinExistence type="predicted"/>
<keyword evidence="3" id="KW-1185">Reference proteome</keyword>